<dbReference type="InterPro" id="IPR052308">
    <property type="entry name" value="PPR_domain-containing"/>
</dbReference>
<name>A0ABU6Z231_9FABA</name>
<dbReference type="PANTHER" id="PTHR47937:SF5">
    <property type="entry name" value="PENTATRICOPEPTIDE REPEAT-CONTAINING PROTEIN"/>
    <property type="match status" value="1"/>
</dbReference>
<gene>
    <name evidence="3" type="ORF">PIB30_115948</name>
</gene>
<dbReference type="Pfam" id="PF13041">
    <property type="entry name" value="PPR_2"/>
    <property type="match status" value="1"/>
</dbReference>
<dbReference type="InterPro" id="IPR002885">
    <property type="entry name" value="PPR_rpt"/>
</dbReference>
<dbReference type="PROSITE" id="PS51375">
    <property type="entry name" value="PPR"/>
    <property type="match status" value="2"/>
</dbReference>
<dbReference type="PANTHER" id="PTHR47937">
    <property type="entry name" value="PLASTID TRANSCRIPTIONALLY ACTIVE CHROMOSOME 2-LIKE PROTEIN"/>
    <property type="match status" value="1"/>
</dbReference>
<keyword evidence="1" id="KW-0677">Repeat</keyword>
<evidence type="ECO:0008006" key="5">
    <source>
        <dbReference type="Google" id="ProtNLM"/>
    </source>
</evidence>
<feature type="repeat" description="PPR" evidence="2">
    <location>
        <begin position="2"/>
        <end position="36"/>
    </location>
</feature>
<dbReference type="InterPro" id="IPR011990">
    <property type="entry name" value="TPR-like_helical_dom_sf"/>
</dbReference>
<dbReference type="Gene3D" id="1.25.40.10">
    <property type="entry name" value="Tetratricopeptide repeat domain"/>
    <property type="match status" value="1"/>
</dbReference>
<organism evidence="3 4">
    <name type="scientific">Stylosanthes scabra</name>
    <dbReference type="NCBI Taxonomy" id="79078"/>
    <lineage>
        <taxon>Eukaryota</taxon>
        <taxon>Viridiplantae</taxon>
        <taxon>Streptophyta</taxon>
        <taxon>Embryophyta</taxon>
        <taxon>Tracheophyta</taxon>
        <taxon>Spermatophyta</taxon>
        <taxon>Magnoliopsida</taxon>
        <taxon>eudicotyledons</taxon>
        <taxon>Gunneridae</taxon>
        <taxon>Pentapetalae</taxon>
        <taxon>rosids</taxon>
        <taxon>fabids</taxon>
        <taxon>Fabales</taxon>
        <taxon>Fabaceae</taxon>
        <taxon>Papilionoideae</taxon>
        <taxon>50 kb inversion clade</taxon>
        <taxon>dalbergioids sensu lato</taxon>
        <taxon>Dalbergieae</taxon>
        <taxon>Pterocarpus clade</taxon>
        <taxon>Stylosanthes</taxon>
    </lineage>
</organism>
<evidence type="ECO:0000313" key="3">
    <source>
        <dbReference type="EMBL" id="MED6215645.1"/>
    </source>
</evidence>
<dbReference type="Pfam" id="PF01535">
    <property type="entry name" value="PPR"/>
    <property type="match status" value="1"/>
</dbReference>
<evidence type="ECO:0000256" key="2">
    <source>
        <dbReference type="PROSITE-ProRule" id="PRU00708"/>
    </source>
</evidence>
<protein>
    <recommendedName>
        <fullName evidence="5">Pentatricopeptide repeat-containing protein</fullName>
    </recommendedName>
</protein>
<dbReference type="NCBIfam" id="TIGR00756">
    <property type="entry name" value="PPR"/>
    <property type="match status" value="2"/>
</dbReference>
<dbReference type="Proteomes" id="UP001341840">
    <property type="component" value="Unassembled WGS sequence"/>
</dbReference>
<accession>A0ABU6Z231</accession>
<evidence type="ECO:0000256" key="1">
    <source>
        <dbReference type="ARBA" id="ARBA00022737"/>
    </source>
</evidence>
<evidence type="ECO:0000313" key="4">
    <source>
        <dbReference type="Proteomes" id="UP001341840"/>
    </source>
</evidence>
<dbReference type="EMBL" id="JASCZI010256452">
    <property type="protein sequence ID" value="MED6215645.1"/>
    <property type="molecule type" value="Genomic_DNA"/>
</dbReference>
<sequence>MSAVAYNSVLDALSKNGKFDEALKLFDRMRSEHNPPQRLAVNLGSFNVMVDGYCAQGMFKEAIEVFGKMGEYRCSPDTL</sequence>
<keyword evidence="4" id="KW-1185">Reference proteome</keyword>
<feature type="non-terminal residue" evidence="3">
    <location>
        <position position="79"/>
    </location>
</feature>
<feature type="repeat" description="PPR" evidence="2">
    <location>
        <begin position="42"/>
        <end position="76"/>
    </location>
</feature>
<reference evidence="3 4" key="1">
    <citation type="journal article" date="2023" name="Plants (Basel)">
        <title>Bridging the Gap: Combining Genomics and Transcriptomics Approaches to Understand Stylosanthes scabra, an Orphan Legume from the Brazilian Caatinga.</title>
        <authorList>
            <person name="Ferreira-Neto J.R.C."/>
            <person name="da Silva M.D."/>
            <person name="Binneck E."/>
            <person name="de Melo N.F."/>
            <person name="da Silva R.H."/>
            <person name="de Melo A.L.T.M."/>
            <person name="Pandolfi V."/>
            <person name="Bustamante F.O."/>
            <person name="Brasileiro-Vidal A.C."/>
            <person name="Benko-Iseppon A.M."/>
        </authorList>
    </citation>
    <scope>NUCLEOTIDE SEQUENCE [LARGE SCALE GENOMIC DNA]</scope>
    <source>
        <tissue evidence="3">Leaves</tissue>
    </source>
</reference>
<comment type="caution">
    <text evidence="3">The sequence shown here is derived from an EMBL/GenBank/DDBJ whole genome shotgun (WGS) entry which is preliminary data.</text>
</comment>
<proteinExistence type="predicted"/>